<dbReference type="Proteomes" id="UP000314294">
    <property type="component" value="Unassembled WGS sequence"/>
</dbReference>
<keyword evidence="3" id="KW-1185">Reference proteome</keyword>
<organism evidence="2 3">
    <name type="scientific">Liparis tanakae</name>
    <name type="common">Tanaka's snailfish</name>
    <dbReference type="NCBI Taxonomy" id="230148"/>
    <lineage>
        <taxon>Eukaryota</taxon>
        <taxon>Metazoa</taxon>
        <taxon>Chordata</taxon>
        <taxon>Craniata</taxon>
        <taxon>Vertebrata</taxon>
        <taxon>Euteleostomi</taxon>
        <taxon>Actinopterygii</taxon>
        <taxon>Neopterygii</taxon>
        <taxon>Teleostei</taxon>
        <taxon>Neoteleostei</taxon>
        <taxon>Acanthomorphata</taxon>
        <taxon>Eupercaria</taxon>
        <taxon>Perciformes</taxon>
        <taxon>Cottioidei</taxon>
        <taxon>Cottales</taxon>
        <taxon>Liparidae</taxon>
        <taxon>Liparis</taxon>
    </lineage>
</organism>
<dbReference type="EMBL" id="SRLO01000100">
    <property type="protein sequence ID" value="TNN75660.1"/>
    <property type="molecule type" value="Genomic_DNA"/>
</dbReference>
<evidence type="ECO:0000313" key="3">
    <source>
        <dbReference type="Proteomes" id="UP000314294"/>
    </source>
</evidence>
<sequence length="186" mass="20375">MPENTESSAKPETTKVLLPQFSVADLMPTAIGLHRYPDRLSLGSLFQLLQLHMVPNHSPTSRTQPYHCRRERASLRVQSDPLCCKLAVSDGDVRWGCCGGTHAYDITAQLALRACGSHTGIAKLDGRGCREWGFTLFIFHALNSNPVRGPDPGRPMAEAGSSEQKVQKHQNTLTPSNLVFKAAGIR</sequence>
<gene>
    <name evidence="2" type="ORF">EYF80_014023</name>
</gene>
<feature type="compositionally biased region" description="Polar residues" evidence="1">
    <location>
        <begin position="161"/>
        <end position="171"/>
    </location>
</feature>
<comment type="caution">
    <text evidence="2">The sequence shown here is derived from an EMBL/GenBank/DDBJ whole genome shotgun (WGS) entry which is preliminary data.</text>
</comment>
<reference evidence="2 3" key="1">
    <citation type="submission" date="2019-03" db="EMBL/GenBank/DDBJ databases">
        <title>First draft genome of Liparis tanakae, snailfish: a comprehensive survey of snailfish specific genes.</title>
        <authorList>
            <person name="Kim W."/>
            <person name="Song I."/>
            <person name="Jeong J.-H."/>
            <person name="Kim D."/>
            <person name="Kim S."/>
            <person name="Ryu S."/>
            <person name="Song J.Y."/>
            <person name="Lee S.K."/>
        </authorList>
    </citation>
    <scope>NUCLEOTIDE SEQUENCE [LARGE SCALE GENOMIC DNA]</scope>
    <source>
        <tissue evidence="2">Muscle</tissue>
    </source>
</reference>
<evidence type="ECO:0000256" key="1">
    <source>
        <dbReference type="SAM" id="MobiDB-lite"/>
    </source>
</evidence>
<evidence type="ECO:0000313" key="2">
    <source>
        <dbReference type="EMBL" id="TNN75660.1"/>
    </source>
</evidence>
<protein>
    <submittedName>
        <fullName evidence="2">Uncharacterized protein</fullName>
    </submittedName>
</protein>
<accession>A0A4Z2ICJ3</accession>
<feature type="region of interest" description="Disordered" evidence="1">
    <location>
        <begin position="148"/>
        <end position="171"/>
    </location>
</feature>
<dbReference type="AlphaFoldDB" id="A0A4Z2ICJ3"/>
<proteinExistence type="predicted"/>
<name>A0A4Z2ICJ3_9TELE</name>